<feature type="non-terminal residue" evidence="1">
    <location>
        <position position="1"/>
    </location>
</feature>
<name>X1EZX6_9ZZZZ</name>
<accession>X1EZX6</accession>
<dbReference type="AlphaFoldDB" id="X1EZX6"/>
<reference evidence="1" key="1">
    <citation type="journal article" date="2014" name="Front. Microbiol.">
        <title>High frequency of phylogenetically diverse reductive dehalogenase-homologous genes in deep subseafloor sedimentary metagenomes.</title>
        <authorList>
            <person name="Kawai M."/>
            <person name="Futagami T."/>
            <person name="Toyoda A."/>
            <person name="Takaki Y."/>
            <person name="Nishi S."/>
            <person name="Hori S."/>
            <person name="Arai W."/>
            <person name="Tsubouchi T."/>
            <person name="Morono Y."/>
            <person name="Uchiyama I."/>
            <person name="Ito T."/>
            <person name="Fujiyama A."/>
            <person name="Inagaki F."/>
            <person name="Takami H."/>
        </authorList>
    </citation>
    <scope>NUCLEOTIDE SEQUENCE</scope>
    <source>
        <strain evidence="1">Expedition CK06-06</strain>
    </source>
</reference>
<protein>
    <submittedName>
        <fullName evidence="1">Uncharacterized protein</fullName>
    </submittedName>
</protein>
<organism evidence="1">
    <name type="scientific">marine sediment metagenome</name>
    <dbReference type="NCBI Taxonomy" id="412755"/>
    <lineage>
        <taxon>unclassified sequences</taxon>
        <taxon>metagenomes</taxon>
        <taxon>ecological metagenomes</taxon>
    </lineage>
</organism>
<proteinExistence type="predicted"/>
<gene>
    <name evidence="1" type="ORF">S01H4_61824</name>
</gene>
<sequence>HTLPQNPLQKSLLCDPTTQQAFLSAFILGSYKL</sequence>
<evidence type="ECO:0000313" key="1">
    <source>
        <dbReference type="EMBL" id="GAH14108.1"/>
    </source>
</evidence>
<comment type="caution">
    <text evidence="1">The sequence shown here is derived from an EMBL/GenBank/DDBJ whole genome shotgun (WGS) entry which is preliminary data.</text>
</comment>
<dbReference type="EMBL" id="BART01036749">
    <property type="protein sequence ID" value="GAH14108.1"/>
    <property type="molecule type" value="Genomic_DNA"/>
</dbReference>